<dbReference type="EMBL" id="JBHRYC010000018">
    <property type="protein sequence ID" value="MFC3636066.1"/>
    <property type="molecule type" value="Genomic_DNA"/>
</dbReference>
<protein>
    <submittedName>
        <fullName evidence="1">Uncharacterized protein</fullName>
    </submittedName>
</protein>
<name>A0ABV7UC58_9HYPH</name>
<comment type="caution">
    <text evidence="1">The sequence shown here is derived from an EMBL/GenBank/DDBJ whole genome shotgun (WGS) entry which is preliminary data.</text>
</comment>
<evidence type="ECO:0000313" key="1">
    <source>
        <dbReference type="EMBL" id="MFC3636066.1"/>
    </source>
</evidence>
<proteinExistence type="predicted"/>
<accession>A0ABV7UC58</accession>
<evidence type="ECO:0000313" key="2">
    <source>
        <dbReference type="Proteomes" id="UP001595704"/>
    </source>
</evidence>
<dbReference type="RefSeq" id="WP_244643322.1">
    <property type="nucleotide sequence ID" value="NZ_BNCG01000100.1"/>
</dbReference>
<sequence length="154" mass="16257">MWQTLRATDPEGQLAKVAALSARYGLIGGSTPIQHYDCRLTVALADQMKAGGIDMRWPPHSGARQAAPLGDSAATHIASLCSVDLDTVPFDDVAVVGGHRYVDLARHFIEASKSAGFIAPSSDIAIINGPIGLMRQALRTWLLNHPTGNCSPGA</sequence>
<keyword evidence="2" id="KW-1185">Reference proteome</keyword>
<gene>
    <name evidence="1" type="ORF">ACFONL_01505</name>
</gene>
<organism evidence="1 2">
    <name type="scientific">Camelimonas fluminis</name>
    <dbReference type="NCBI Taxonomy" id="1576911"/>
    <lineage>
        <taxon>Bacteria</taxon>
        <taxon>Pseudomonadati</taxon>
        <taxon>Pseudomonadota</taxon>
        <taxon>Alphaproteobacteria</taxon>
        <taxon>Hyphomicrobiales</taxon>
        <taxon>Chelatococcaceae</taxon>
        <taxon>Camelimonas</taxon>
    </lineage>
</organism>
<reference evidence="2" key="1">
    <citation type="journal article" date="2019" name="Int. J. Syst. Evol. Microbiol.">
        <title>The Global Catalogue of Microorganisms (GCM) 10K type strain sequencing project: providing services to taxonomists for standard genome sequencing and annotation.</title>
        <authorList>
            <consortium name="The Broad Institute Genomics Platform"/>
            <consortium name="The Broad Institute Genome Sequencing Center for Infectious Disease"/>
            <person name="Wu L."/>
            <person name="Ma J."/>
        </authorList>
    </citation>
    <scope>NUCLEOTIDE SEQUENCE [LARGE SCALE GENOMIC DNA]</scope>
    <source>
        <strain evidence="2">KCTC 42282</strain>
    </source>
</reference>
<dbReference type="Proteomes" id="UP001595704">
    <property type="component" value="Unassembled WGS sequence"/>
</dbReference>